<feature type="region of interest" description="Disordered" evidence="1">
    <location>
        <begin position="220"/>
        <end position="303"/>
    </location>
</feature>
<dbReference type="AlphaFoldDB" id="A0A6J4T7P7"/>
<reference evidence="2" key="1">
    <citation type="submission" date="2020-02" db="EMBL/GenBank/DDBJ databases">
        <authorList>
            <person name="Meier V. D."/>
        </authorList>
    </citation>
    <scope>NUCLEOTIDE SEQUENCE</scope>
    <source>
        <strain evidence="2">AVDCRST_MAG45</strain>
    </source>
</reference>
<organism evidence="2">
    <name type="scientific">uncultured Solirubrobacterales bacterium</name>
    <dbReference type="NCBI Taxonomy" id="768556"/>
    <lineage>
        <taxon>Bacteria</taxon>
        <taxon>Bacillati</taxon>
        <taxon>Actinomycetota</taxon>
        <taxon>Thermoleophilia</taxon>
        <taxon>Solirubrobacterales</taxon>
        <taxon>environmental samples</taxon>
    </lineage>
</organism>
<feature type="compositionally biased region" description="Low complexity" evidence="1">
    <location>
        <begin position="403"/>
        <end position="426"/>
    </location>
</feature>
<accession>A0A6J4T7P7</accession>
<feature type="non-terminal residue" evidence="2">
    <location>
        <position position="1"/>
    </location>
</feature>
<evidence type="ECO:0000313" key="2">
    <source>
        <dbReference type="EMBL" id="CAA9515431.1"/>
    </source>
</evidence>
<feature type="compositionally biased region" description="Basic residues" evidence="1">
    <location>
        <begin position="247"/>
        <end position="264"/>
    </location>
</feature>
<evidence type="ECO:0000256" key="1">
    <source>
        <dbReference type="SAM" id="MobiDB-lite"/>
    </source>
</evidence>
<feature type="compositionally biased region" description="Basic and acidic residues" evidence="1">
    <location>
        <begin position="232"/>
        <end position="246"/>
    </location>
</feature>
<protein>
    <submittedName>
        <fullName evidence="2">Sulfatase</fullName>
    </submittedName>
</protein>
<dbReference type="EMBL" id="CADCVU010000185">
    <property type="protein sequence ID" value="CAA9515431.1"/>
    <property type="molecule type" value="Genomic_DNA"/>
</dbReference>
<feature type="compositionally biased region" description="Basic and acidic residues" evidence="1">
    <location>
        <begin position="98"/>
        <end position="128"/>
    </location>
</feature>
<feature type="compositionally biased region" description="Basic residues" evidence="1">
    <location>
        <begin position="330"/>
        <end position="342"/>
    </location>
</feature>
<feature type="compositionally biased region" description="Basic residues" evidence="1">
    <location>
        <begin position="82"/>
        <end position="91"/>
    </location>
</feature>
<feature type="region of interest" description="Disordered" evidence="1">
    <location>
        <begin position="28"/>
        <end position="201"/>
    </location>
</feature>
<feature type="region of interest" description="Disordered" evidence="1">
    <location>
        <begin position="372"/>
        <end position="434"/>
    </location>
</feature>
<feature type="compositionally biased region" description="Basic and acidic residues" evidence="1">
    <location>
        <begin position="60"/>
        <end position="69"/>
    </location>
</feature>
<sequence>DRSPEHRLHALARHRALCAALRLLHPHAEHPASGRPGDPLPQGLLRRPDVLGQPGLSTDRSVRTHERNARPRPPWVVAQRLHAPRRPHAARPRLSLGADRRAAHLEEARRDRLRRGGEDRHQPRAPDRPRRRRVPEPPGRGAVLPLGRLLRDSPRVSRSQVGPRHPLRAAAAQPPRRARDPPRHGRLPGQRTRARPGCGRGPRLARGLWALGADADRLHHRSRHPLSGRQGDPLRPRPRGDADHARSGRLHGRPRPRRPGLAHRRLSDAVRARGRRAPRLPPGHVADAARAPRGRRGQRGDLRRIDLARRLRASACGADEALEVHPPLRRPRAARAAQHRRRSEQGLPAAPRLGRADRPVRAALRPRVRSGRVVQPGRAGAGGFGARGDARPARTVDGRDRGPSAARSGRAAVGSRGQRSGRAVVGRGDDLGAL</sequence>
<feature type="non-terminal residue" evidence="2">
    <location>
        <position position="434"/>
    </location>
</feature>
<proteinExistence type="predicted"/>
<name>A0A6J4T7P7_9ACTN</name>
<feature type="compositionally biased region" description="Basic and acidic residues" evidence="1">
    <location>
        <begin position="388"/>
        <end position="402"/>
    </location>
</feature>
<feature type="region of interest" description="Disordered" evidence="1">
    <location>
        <begin position="330"/>
        <end position="357"/>
    </location>
</feature>
<gene>
    <name evidence="2" type="ORF">AVDCRST_MAG45-2177</name>
</gene>